<dbReference type="HOGENOM" id="CLU_043966_3_0_11"/>
<dbReference type="InterPro" id="IPR050765">
    <property type="entry name" value="Riboflavin_Biosynth_HTPR"/>
</dbReference>
<dbReference type="KEGG" id="nno:NONO_c07490"/>
<proteinExistence type="predicted"/>
<dbReference type="eggNOG" id="COG0262">
    <property type="taxonomic scope" value="Bacteria"/>
</dbReference>
<dbReference type="PANTHER" id="PTHR38011">
    <property type="entry name" value="DIHYDROFOLATE REDUCTASE FAMILY PROTEIN (AFU_ORTHOLOGUE AFUA_8G06820)"/>
    <property type="match status" value="1"/>
</dbReference>
<accession>W5T8M6</accession>
<gene>
    <name evidence="2" type="ORF">NONO_c07490</name>
</gene>
<evidence type="ECO:0000259" key="1">
    <source>
        <dbReference type="Pfam" id="PF01872"/>
    </source>
</evidence>
<reference evidence="2 3" key="1">
    <citation type="journal article" date="2014" name="Appl. Environ. Microbiol.">
        <title>Insights into the Microbial Degradation of Rubber and Gutta-Percha by Analysis of the Complete Genome of Nocardia nova SH22a.</title>
        <authorList>
            <person name="Luo Q."/>
            <person name="Hiessl S."/>
            <person name="Poehlein A."/>
            <person name="Daniel R."/>
            <person name="Steinbuchel A."/>
        </authorList>
    </citation>
    <scope>NUCLEOTIDE SEQUENCE [LARGE SCALE GENOMIC DNA]</scope>
    <source>
        <strain evidence="2">SH22a</strain>
    </source>
</reference>
<evidence type="ECO:0000313" key="2">
    <source>
        <dbReference type="EMBL" id="AHH15557.1"/>
    </source>
</evidence>
<dbReference type="OrthoDB" id="2313602at2"/>
<dbReference type="Proteomes" id="UP000019150">
    <property type="component" value="Chromosome"/>
</dbReference>
<dbReference type="Pfam" id="PF01872">
    <property type="entry name" value="RibD_C"/>
    <property type="match status" value="1"/>
</dbReference>
<dbReference type="PANTHER" id="PTHR38011:SF12">
    <property type="entry name" value="BIFUNCTIONAL DEAMINASE-REDUCTASE DOMAIN PROTEIN"/>
    <property type="match status" value="1"/>
</dbReference>
<sequence length="219" mass="23804">MSRQPRVRVDLLNVSLDGYAAGDTVTFDEPIGGAGELFGNFDGRFIAGVHTADAPITADRLFTSVWGQGVGVEIMGRGKFGPQTGPWPEDGWRGWWGEEPPFRTPVVVLTHHAQDPIAFDNGTTFHFLDADAAGALEYARKLADGSDIRIGGGPTTVRQFLESDLIDFMHLTIVPVVLGGGTSLWEGFGNLHERFDIESVSTPSGLVHQFWNRHGRSGE</sequence>
<name>W5T8M6_9NOCA</name>
<dbReference type="AlphaFoldDB" id="W5T8M6"/>
<dbReference type="STRING" id="1415166.NONO_c07490"/>
<dbReference type="EMBL" id="CP006850">
    <property type="protein sequence ID" value="AHH15557.1"/>
    <property type="molecule type" value="Genomic_DNA"/>
</dbReference>
<dbReference type="RefSeq" id="WP_025347081.1">
    <property type="nucleotide sequence ID" value="NZ_CP006850.1"/>
</dbReference>
<dbReference type="Gene3D" id="3.40.430.10">
    <property type="entry name" value="Dihydrofolate Reductase, subunit A"/>
    <property type="match status" value="1"/>
</dbReference>
<dbReference type="GO" id="GO:0008703">
    <property type="term" value="F:5-amino-6-(5-phosphoribosylamino)uracil reductase activity"/>
    <property type="evidence" value="ECO:0007669"/>
    <property type="project" value="InterPro"/>
</dbReference>
<dbReference type="PATRIC" id="fig|1415166.3.peg.759"/>
<dbReference type="InterPro" id="IPR002734">
    <property type="entry name" value="RibDG_C"/>
</dbReference>
<dbReference type="InterPro" id="IPR024072">
    <property type="entry name" value="DHFR-like_dom_sf"/>
</dbReference>
<evidence type="ECO:0000313" key="3">
    <source>
        <dbReference type="Proteomes" id="UP000019150"/>
    </source>
</evidence>
<protein>
    <submittedName>
        <fullName evidence="2">Bifunctional deaminase-reductase domain-containing protein</fullName>
    </submittedName>
</protein>
<organism evidence="2 3">
    <name type="scientific">Nocardia nova SH22a</name>
    <dbReference type="NCBI Taxonomy" id="1415166"/>
    <lineage>
        <taxon>Bacteria</taxon>
        <taxon>Bacillati</taxon>
        <taxon>Actinomycetota</taxon>
        <taxon>Actinomycetes</taxon>
        <taxon>Mycobacteriales</taxon>
        <taxon>Nocardiaceae</taxon>
        <taxon>Nocardia</taxon>
    </lineage>
</organism>
<keyword evidence="3" id="KW-1185">Reference proteome</keyword>
<dbReference type="SUPFAM" id="SSF53597">
    <property type="entry name" value="Dihydrofolate reductase-like"/>
    <property type="match status" value="1"/>
</dbReference>
<feature type="domain" description="Bacterial bifunctional deaminase-reductase C-terminal" evidence="1">
    <location>
        <begin position="14"/>
        <end position="196"/>
    </location>
</feature>
<dbReference type="GO" id="GO:0009231">
    <property type="term" value="P:riboflavin biosynthetic process"/>
    <property type="evidence" value="ECO:0007669"/>
    <property type="project" value="InterPro"/>
</dbReference>